<dbReference type="Proteomes" id="UP000256424">
    <property type="component" value="Unassembled WGS sequence"/>
</dbReference>
<protein>
    <submittedName>
        <fullName evidence="1">Uncharacterized protein</fullName>
    </submittedName>
</protein>
<reference evidence="1 2" key="1">
    <citation type="submission" date="2018-04" db="EMBL/GenBank/DDBJ databases">
        <title>Novel Campyloabacter and Helicobacter Species and Strains.</title>
        <authorList>
            <person name="Mannion A.J."/>
            <person name="Shen Z."/>
            <person name="Fox J.G."/>
        </authorList>
    </citation>
    <scope>NUCLEOTIDE SEQUENCE [LARGE SCALE GENOMIC DNA]</scope>
    <source>
        <strain evidence="1 2">MIT 97-5075</strain>
    </source>
</reference>
<accession>A0A3D8IYP3</accession>
<keyword evidence="2" id="KW-1185">Reference proteome</keyword>
<comment type="caution">
    <text evidence="1">The sequence shown here is derived from an EMBL/GenBank/DDBJ whole genome shotgun (WGS) entry which is preliminary data.</text>
</comment>
<organism evidence="1 2">
    <name type="scientific">Helicobacter aurati</name>
    <dbReference type="NCBI Taxonomy" id="137778"/>
    <lineage>
        <taxon>Bacteria</taxon>
        <taxon>Pseudomonadati</taxon>
        <taxon>Campylobacterota</taxon>
        <taxon>Epsilonproteobacteria</taxon>
        <taxon>Campylobacterales</taxon>
        <taxon>Helicobacteraceae</taxon>
        <taxon>Helicobacter</taxon>
    </lineage>
</organism>
<gene>
    <name evidence="1" type="ORF">CQA66_08240</name>
</gene>
<dbReference type="AlphaFoldDB" id="A0A3D8IYP3"/>
<name>A0A3D8IYP3_9HELI</name>
<dbReference type="EMBL" id="NXLW01000020">
    <property type="protein sequence ID" value="RDU70387.1"/>
    <property type="molecule type" value="Genomic_DNA"/>
</dbReference>
<evidence type="ECO:0000313" key="2">
    <source>
        <dbReference type="Proteomes" id="UP000256424"/>
    </source>
</evidence>
<proteinExistence type="predicted"/>
<sequence length="88" mass="10614">MNASEYKQKQFILNNKEYVLIKDVRYETDLLLNLYYYSICKGVEILKNTTHYNIKYISPRSCISQDMFILNFVKESYNKFIKLRSLLP</sequence>
<evidence type="ECO:0000313" key="1">
    <source>
        <dbReference type="EMBL" id="RDU70387.1"/>
    </source>
</evidence>